<reference evidence="2 3" key="1">
    <citation type="submission" date="2018-11" db="EMBL/GenBank/DDBJ databases">
        <title>Lysobacter cryohumiis sp. nov., isolated from soil in the Tianshan Mountains, Xinjiang, China.</title>
        <authorList>
            <person name="Luo Y."/>
            <person name="Sheng H."/>
        </authorList>
    </citation>
    <scope>NUCLEOTIDE SEQUENCE [LARGE SCALE GENOMIC DNA]</scope>
    <source>
        <strain evidence="2 3">ZS60</strain>
    </source>
</reference>
<organism evidence="2 3">
    <name type="scientific">Montanilutibacter psychrotolerans</name>
    <dbReference type="NCBI Taxonomy" id="1327343"/>
    <lineage>
        <taxon>Bacteria</taxon>
        <taxon>Pseudomonadati</taxon>
        <taxon>Pseudomonadota</taxon>
        <taxon>Gammaproteobacteria</taxon>
        <taxon>Lysobacterales</taxon>
        <taxon>Lysobacteraceae</taxon>
        <taxon>Montanilutibacter</taxon>
    </lineage>
</organism>
<protein>
    <submittedName>
        <fullName evidence="2">Uncharacterized protein</fullName>
    </submittedName>
</protein>
<keyword evidence="3" id="KW-1185">Reference proteome</keyword>
<name>A0A3M8SLS3_9GAMM</name>
<dbReference type="Proteomes" id="UP000267049">
    <property type="component" value="Unassembled WGS sequence"/>
</dbReference>
<accession>A0A3M8SLS3</accession>
<sequence>MARPKSFAIAALLLLPPLAFATPAEATGPNPAIDGQVLAADRLGAVRVGMREEQLTALGLALADEPTPDGQTTDFLACHRSRINGSAVVVMFEDLVMTRIELDDDSIATAAGARIGTPEAQLRRLYGRSLVRVGADGPPTRYTVTSTDRRHALVFEVHDGKVNALRAGLPDAAMHGEGCR</sequence>
<comment type="caution">
    <text evidence="2">The sequence shown here is derived from an EMBL/GenBank/DDBJ whole genome shotgun (WGS) entry which is preliminary data.</text>
</comment>
<keyword evidence="1" id="KW-0732">Signal</keyword>
<feature type="signal peptide" evidence="1">
    <location>
        <begin position="1"/>
        <end position="21"/>
    </location>
</feature>
<evidence type="ECO:0000313" key="2">
    <source>
        <dbReference type="EMBL" id="RNF82261.1"/>
    </source>
</evidence>
<feature type="chain" id="PRO_5018287194" evidence="1">
    <location>
        <begin position="22"/>
        <end position="180"/>
    </location>
</feature>
<proteinExistence type="predicted"/>
<evidence type="ECO:0000256" key="1">
    <source>
        <dbReference type="SAM" id="SignalP"/>
    </source>
</evidence>
<dbReference type="EMBL" id="RIBS01000009">
    <property type="protein sequence ID" value="RNF82261.1"/>
    <property type="molecule type" value="Genomic_DNA"/>
</dbReference>
<dbReference type="RefSeq" id="WP_123088989.1">
    <property type="nucleotide sequence ID" value="NZ_RIBS01000009.1"/>
</dbReference>
<evidence type="ECO:0000313" key="3">
    <source>
        <dbReference type="Proteomes" id="UP000267049"/>
    </source>
</evidence>
<gene>
    <name evidence="2" type="ORF">EER27_15225</name>
</gene>
<dbReference type="AlphaFoldDB" id="A0A3M8SLS3"/>